<feature type="region of interest" description="Disordered" evidence="1">
    <location>
        <begin position="118"/>
        <end position="144"/>
    </location>
</feature>
<gene>
    <name evidence="2" type="ORF">NDU88_000769</name>
</gene>
<protein>
    <submittedName>
        <fullName evidence="2">Uncharacterized protein</fullName>
    </submittedName>
</protein>
<evidence type="ECO:0000313" key="2">
    <source>
        <dbReference type="EMBL" id="KAJ1160267.1"/>
    </source>
</evidence>
<feature type="region of interest" description="Disordered" evidence="1">
    <location>
        <begin position="14"/>
        <end position="40"/>
    </location>
</feature>
<proteinExistence type="predicted"/>
<dbReference type="EMBL" id="JANPWB010000008">
    <property type="protein sequence ID" value="KAJ1160267.1"/>
    <property type="molecule type" value="Genomic_DNA"/>
</dbReference>
<accession>A0AAV7S8I4</accession>
<dbReference type="Proteomes" id="UP001066276">
    <property type="component" value="Chromosome 4_2"/>
</dbReference>
<comment type="caution">
    <text evidence="2">The sequence shown here is derived from an EMBL/GenBank/DDBJ whole genome shotgun (WGS) entry which is preliminary data.</text>
</comment>
<sequence>MRSCLSLESRWKKRPGAQQGVAQKGRALQHPERPVEGPQAVPTRATQYLGVRGCESAGQSGRKVPAEWQDLWAGWRRIVVRARAGRKLGKVWQSFTKAMGPPNCRVVRFGEIHTLTRTGANRRGVEKEEEDPGRPITSLLGRQR</sequence>
<evidence type="ECO:0000256" key="1">
    <source>
        <dbReference type="SAM" id="MobiDB-lite"/>
    </source>
</evidence>
<reference evidence="2" key="1">
    <citation type="journal article" date="2022" name="bioRxiv">
        <title>Sequencing and chromosome-scale assembly of the giantPleurodeles waltlgenome.</title>
        <authorList>
            <person name="Brown T."/>
            <person name="Elewa A."/>
            <person name="Iarovenko S."/>
            <person name="Subramanian E."/>
            <person name="Araus A.J."/>
            <person name="Petzold A."/>
            <person name="Susuki M."/>
            <person name="Suzuki K.-i.T."/>
            <person name="Hayashi T."/>
            <person name="Toyoda A."/>
            <person name="Oliveira C."/>
            <person name="Osipova E."/>
            <person name="Leigh N.D."/>
            <person name="Simon A."/>
            <person name="Yun M.H."/>
        </authorList>
    </citation>
    <scope>NUCLEOTIDE SEQUENCE</scope>
    <source>
        <strain evidence="2">20211129_DDA</strain>
        <tissue evidence="2">Liver</tissue>
    </source>
</reference>
<evidence type="ECO:0000313" key="3">
    <source>
        <dbReference type="Proteomes" id="UP001066276"/>
    </source>
</evidence>
<name>A0AAV7S8I4_PLEWA</name>
<keyword evidence="3" id="KW-1185">Reference proteome</keyword>
<dbReference type="AlphaFoldDB" id="A0AAV7S8I4"/>
<organism evidence="2 3">
    <name type="scientific">Pleurodeles waltl</name>
    <name type="common">Iberian ribbed newt</name>
    <dbReference type="NCBI Taxonomy" id="8319"/>
    <lineage>
        <taxon>Eukaryota</taxon>
        <taxon>Metazoa</taxon>
        <taxon>Chordata</taxon>
        <taxon>Craniata</taxon>
        <taxon>Vertebrata</taxon>
        <taxon>Euteleostomi</taxon>
        <taxon>Amphibia</taxon>
        <taxon>Batrachia</taxon>
        <taxon>Caudata</taxon>
        <taxon>Salamandroidea</taxon>
        <taxon>Salamandridae</taxon>
        <taxon>Pleurodelinae</taxon>
        <taxon>Pleurodeles</taxon>
    </lineage>
</organism>